<dbReference type="AlphaFoldDB" id="A0AAV9WLL3"/>
<dbReference type="EMBL" id="JAVHJL010000001">
    <property type="protein sequence ID" value="KAK6511106.1"/>
    <property type="molecule type" value="Genomic_DNA"/>
</dbReference>
<protein>
    <submittedName>
        <fullName evidence="1">Uncharacterized protein</fullName>
    </submittedName>
</protein>
<organism evidence="1 2">
    <name type="scientific">Arthrobotrys musiformis</name>
    <dbReference type="NCBI Taxonomy" id="47236"/>
    <lineage>
        <taxon>Eukaryota</taxon>
        <taxon>Fungi</taxon>
        <taxon>Dikarya</taxon>
        <taxon>Ascomycota</taxon>
        <taxon>Pezizomycotina</taxon>
        <taxon>Orbiliomycetes</taxon>
        <taxon>Orbiliales</taxon>
        <taxon>Orbiliaceae</taxon>
        <taxon>Arthrobotrys</taxon>
    </lineage>
</organism>
<gene>
    <name evidence="1" type="ORF">TWF481_000028</name>
</gene>
<evidence type="ECO:0000313" key="2">
    <source>
        <dbReference type="Proteomes" id="UP001370758"/>
    </source>
</evidence>
<name>A0AAV9WLL3_9PEZI</name>
<keyword evidence="2" id="KW-1185">Reference proteome</keyword>
<proteinExistence type="predicted"/>
<sequence>MYMSIAAATRVALFGYPEADTSHNGRLMSSLMQRWRYQWRWCLMEQYKAPMYILRSYQASPRPPWS</sequence>
<comment type="caution">
    <text evidence="1">The sequence shown here is derived from an EMBL/GenBank/DDBJ whole genome shotgun (WGS) entry which is preliminary data.</text>
</comment>
<reference evidence="1 2" key="1">
    <citation type="submission" date="2023-08" db="EMBL/GenBank/DDBJ databases">
        <authorList>
            <person name="Palmer J.M."/>
        </authorList>
    </citation>
    <scope>NUCLEOTIDE SEQUENCE [LARGE SCALE GENOMIC DNA]</scope>
    <source>
        <strain evidence="1 2">TWF481</strain>
    </source>
</reference>
<evidence type="ECO:0000313" key="1">
    <source>
        <dbReference type="EMBL" id="KAK6511106.1"/>
    </source>
</evidence>
<dbReference type="Proteomes" id="UP001370758">
    <property type="component" value="Unassembled WGS sequence"/>
</dbReference>
<accession>A0AAV9WLL3</accession>